<protein>
    <submittedName>
        <fullName evidence="1">Glycosyltransferase family 1 protein</fullName>
    </submittedName>
</protein>
<dbReference type="Proteomes" id="UP001163223">
    <property type="component" value="Chromosome"/>
</dbReference>
<name>A0ACD4NR80_9HYPH</name>
<keyword evidence="2" id="KW-1185">Reference proteome</keyword>
<evidence type="ECO:0000313" key="2">
    <source>
        <dbReference type="Proteomes" id="UP001163223"/>
    </source>
</evidence>
<reference evidence="1" key="1">
    <citation type="submission" date="2022-11" db="EMBL/GenBank/DDBJ databases">
        <title>beta-Carotene-producing bacterium, Jeongeuplla avenae sp. nov., alleviates the salt stress of Arabidopsis seedlings.</title>
        <authorList>
            <person name="Jiang L."/>
            <person name="Lee J."/>
        </authorList>
    </citation>
    <scope>NUCLEOTIDE SEQUENCE</scope>
    <source>
        <strain evidence="1">DY_R2A_6</strain>
    </source>
</reference>
<sequence>MTRRVIDLAINGRFISQKITGVQRVARELVREIDHIVTEGDDRFRVQLICEPAPDLGALALRSIDVVEAPGAKGWVWEQFVLPFAAPKSSLLCLGNTAPLLSMVRRQPVGVMIHDLSYRQFPASYRKRYRIFHSLILPTLMRRADPIFTVSKTERNALSDVAPASRHKLVVAQNGGWRRSREGDELGEDPVAQELPANFVAYVGSLSLRKNFAGLRDLAVRLAREDGIDFVFVGTAGRILTPVDMKLPDDVRRHVHFLGQVEDPRLLGAVYRKARCLVFPSFYEASAIPPLEAMHFGCPVVTSHIPSMVERCGEAAEYCNPYDVASILAATRCVLHDQDRAAELIRLGHERERRFSWRSQAELVLDSIYEAHAPLVGA</sequence>
<gene>
    <name evidence="1" type="ORF">OXU80_02665</name>
</gene>
<evidence type="ECO:0000313" key="1">
    <source>
        <dbReference type="EMBL" id="WAJ29165.1"/>
    </source>
</evidence>
<proteinExistence type="predicted"/>
<accession>A0ACD4NR80</accession>
<organism evidence="1 2">
    <name type="scientific">Antarcticirhabdus aurantiaca</name>
    <dbReference type="NCBI Taxonomy" id="2606717"/>
    <lineage>
        <taxon>Bacteria</taxon>
        <taxon>Pseudomonadati</taxon>
        <taxon>Pseudomonadota</taxon>
        <taxon>Alphaproteobacteria</taxon>
        <taxon>Hyphomicrobiales</taxon>
        <taxon>Aurantimonadaceae</taxon>
        <taxon>Antarcticirhabdus</taxon>
    </lineage>
</organism>
<dbReference type="EMBL" id="CP113520">
    <property type="protein sequence ID" value="WAJ29165.1"/>
    <property type="molecule type" value="Genomic_DNA"/>
</dbReference>